<accession>A0AAW1LAC2</accession>
<dbReference type="AlphaFoldDB" id="A0AAW1LAC2"/>
<evidence type="ECO:0000313" key="1">
    <source>
        <dbReference type="EMBL" id="KAK9731055.1"/>
    </source>
</evidence>
<organism evidence="1 2">
    <name type="scientific">Popillia japonica</name>
    <name type="common">Japanese beetle</name>
    <dbReference type="NCBI Taxonomy" id="7064"/>
    <lineage>
        <taxon>Eukaryota</taxon>
        <taxon>Metazoa</taxon>
        <taxon>Ecdysozoa</taxon>
        <taxon>Arthropoda</taxon>
        <taxon>Hexapoda</taxon>
        <taxon>Insecta</taxon>
        <taxon>Pterygota</taxon>
        <taxon>Neoptera</taxon>
        <taxon>Endopterygota</taxon>
        <taxon>Coleoptera</taxon>
        <taxon>Polyphaga</taxon>
        <taxon>Scarabaeiformia</taxon>
        <taxon>Scarabaeidae</taxon>
        <taxon>Rutelinae</taxon>
        <taxon>Popillia</taxon>
    </lineage>
</organism>
<evidence type="ECO:0000313" key="2">
    <source>
        <dbReference type="Proteomes" id="UP001458880"/>
    </source>
</evidence>
<keyword evidence="2" id="KW-1185">Reference proteome</keyword>
<comment type="caution">
    <text evidence="1">The sequence shown here is derived from an EMBL/GenBank/DDBJ whole genome shotgun (WGS) entry which is preliminary data.</text>
</comment>
<sequence>MMSIIFERYPNRNLPHHQRFVKVFQRFRKTGNIKLKEARERANIRPVQLHEAILGRGAEDPAISTRRISAVENTRKSTVLKEQSLHTFHYQQVQALTEGDSEN</sequence>
<evidence type="ECO:0008006" key="3">
    <source>
        <dbReference type="Google" id="ProtNLM"/>
    </source>
</evidence>
<gene>
    <name evidence="1" type="ORF">QE152_g14006</name>
</gene>
<protein>
    <recommendedName>
        <fullName evidence="3">DUF4817 domain-containing protein</fullName>
    </recommendedName>
</protein>
<name>A0AAW1LAC2_POPJA</name>
<reference evidence="1 2" key="1">
    <citation type="journal article" date="2024" name="BMC Genomics">
        <title>De novo assembly and annotation of Popillia japonica's genome with initial clues to its potential as an invasive pest.</title>
        <authorList>
            <person name="Cucini C."/>
            <person name="Boschi S."/>
            <person name="Funari R."/>
            <person name="Cardaioli E."/>
            <person name="Iannotti N."/>
            <person name="Marturano G."/>
            <person name="Paoli F."/>
            <person name="Bruttini M."/>
            <person name="Carapelli A."/>
            <person name="Frati F."/>
            <person name="Nardi F."/>
        </authorList>
    </citation>
    <scope>NUCLEOTIDE SEQUENCE [LARGE SCALE GENOMIC DNA]</scope>
    <source>
        <strain evidence="1">DMR45628</strain>
    </source>
</reference>
<dbReference type="Proteomes" id="UP001458880">
    <property type="component" value="Unassembled WGS sequence"/>
</dbReference>
<dbReference type="EMBL" id="JASPKY010000138">
    <property type="protein sequence ID" value="KAK9731055.1"/>
    <property type="molecule type" value="Genomic_DNA"/>
</dbReference>
<proteinExistence type="predicted"/>